<evidence type="ECO:0000256" key="2">
    <source>
        <dbReference type="ARBA" id="ARBA00001958"/>
    </source>
</evidence>
<dbReference type="PANTHER" id="PTHR34265">
    <property type="entry name" value="TYPE III PANTOTHENATE KINASE"/>
    <property type="match status" value="1"/>
</dbReference>
<comment type="pathway">
    <text evidence="4 16">Cofactor biosynthesis; coenzyme A biosynthesis; CoA from (R)-pantothenate: step 1/5.</text>
</comment>
<feature type="binding site" evidence="16">
    <location>
        <position position="140"/>
    </location>
    <ligand>
        <name>ATP</name>
        <dbReference type="ChEBI" id="CHEBI:30616"/>
    </ligand>
</feature>
<evidence type="ECO:0000313" key="18">
    <source>
        <dbReference type="Proteomes" id="UP000469346"/>
    </source>
</evidence>
<dbReference type="HAMAP" id="MF_01274">
    <property type="entry name" value="Pantothen_kinase_3"/>
    <property type="match status" value="1"/>
</dbReference>
<evidence type="ECO:0000256" key="7">
    <source>
        <dbReference type="ARBA" id="ARBA00022490"/>
    </source>
</evidence>
<feature type="binding site" evidence="16">
    <location>
        <begin position="115"/>
        <end position="118"/>
    </location>
    <ligand>
        <name>substrate</name>
    </ligand>
</feature>
<feature type="binding site" evidence="16">
    <location>
        <begin position="14"/>
        <end position="21"/>
    </location>
    <ligand>
        <name>ATP</name>
        <dbReference type="ChEBI" id="CHEBI:30616"/>
    </ligand>
</feature>
<keyword evidence="7 16" id="KW-0963">Cytoplasm</keyword>
<dbReference type="EC" id="2.7.1.33" evidence="6 16"/>
<dbReference type="AlphaFoldDB" id="A0A6N9TQR7"/>
<evidence type="ECO:0000256" key="12">
    <source>
        <dbReference type="ARBA" id="ARBA00022958"/>
    </source>
</evidence>
<dbReference type="GO" id="GO:0005737">
    <property type="term" value="C:cytoplasm"/>
    <property type="evidence" value="ECO:0007669"/>
    <property type="project" value="UniProtKB-SubCell"/>
</dbReference>
<feature type="binding site" evidence="16">
    <location>
        <position position="193"/>
    </location>
    <ligand>
        <name>substrate</name>
    </ligand>
</feature>
<sequence length="276" mass="29196">MEKVTPPDRLLAVDVGNTHTVIGLFEAGRLLARWRLPTRQDDTADALAAGLVPLFRLAGHGFGAGAALILACVVPPVRRAWEDFARRHLGREALAVDAETPVGMPIRYRRPHEVGADRLVNAVAAYQIFGDALIVVDYGTATTFDCVSPRGEYLGGAIAPGVLSAAEGLFRRTARLPKVDVTKVPAIALAQDTASALQAGMGYGFAGLTAGIIQKLEEEFEARPRVVATGGLAEVMAPLCPRIERVIPHLTLLGLAVIYGRLTGDADFEAAASRGA</sequence>
<keyword evidence="8 16" id="KW-0808">Transferase</keyword>
<comment type="cofactor">
    <cofactor evidence="16">
        <name>NH4(+)</name>
        <dbReference type="ChEBI" id="CHEBI:28938"/>
    </cofactor>
    <cofactor evidence="16">
        <name>K(+)</name>
        <dbReference type="ChEBI" id="CHEBI:29103"/>
    </cofactor>
    <text evidence="16">A monovalent cation. Ammonium or potassium.</text>
</comment>
<evidence type="ECO:0000256" key="11">
    <source>
        <dbReference type="ARBA" id="ARBA00022840"/>
    </source>
</evidence>
<dbReference type="SUPFAM" id="SSF53067">
    <property type="entry name" value="Actin-like ATPase domain"/>
    <property type="match status" value="2"/>
</dbReference>
<name>A0A6N9TQR7_DISTH</name>
<feature type="active site" description="Proton acceptor" evidence="16">
    <location>
        <position position="117"/>
    </location>
</feature>
<dbReference type="NCBIfam" id="TIGR00671">
    <property type="entry name" value="baf"/>
    <property type="match status" value="1"/>
</dbReference>
<evidence type="ECO:0000256" key="13">
    <source>
        <dbReference type="ARBA" id="ARBA00022993"/>
    </source>
</evidence>
<comment type="subunit">
    <text evidence="5 16">Homodimer.</text>
</comment>
<evidence type="ECO:0000256" key="5">
    <source>
        <dbReference type="ARBA" id="ARBA00011738"/>
    </source>
</evidence>
<evidence type="ECO:0000256" key="15">
    <source>
        <dbReference type="ARBA" id="ARBA00040883"/>
    </source>
</evidence>
<dbReference type="InterPro" id="IPR004619">
    <property type="entry name" value="Type_III_PanK"/>
</dbReference>
<comment type="cofactor">
    <cofactor evidence="2">
        <name>K(+)</name>
        <dbReference type="ChEBI" id="CHEBI:29103"/>
    </cofactor>
</comment>
<evidence type="ECO:0000256" key="1">
    <source>
        <dbReference type="ARBA" id="ARBA00001206"/>
    </source>
</evidence>
<keyword evidence="12 16" id="KW-0630">Potassium</keyword>
<dbReference type="CDD" id="cd24015">
    <property type="entry name" value="ASKHA_NBD_PanK-III"/>
    <property type="match status" value="1"/>
</dbReference>
<keyword evidence="13 16" id="KW-0173">Coenzyme A biosynthesis</keyword>
<feature type="binding site" evidence="16">
    <location>
        <position position="108"/>
    </location>
    <ligand>
        <name>substrate</name>
    </ligand>
</feature>
<evidence type="ECO:0000256" key="4">
    <source>
        <dbReference type="ARBA" id="ARBA00005225"/>
    </source>
</evidence>
<dbReference type="Gene3D" id="3.30.420.40">
    <property type="match status" value="2"/>
</dbReference>
<dbReference type="Proteomes" id="UP000469346">
    <property type="component" value="Unassembled WGS sequence"/>
</dbReference>
<dbReference type="EMBL" id="JAAGRR010000165">
    <property type="protein sequence ID" value="NDY43408.1"/>
    <property type="molecule type" value="Genomic_DNA"/>
</dbReference>
<evidence type="ECO:0000256" key="16">
    <source>
        <dbReference type="HAMAP-Rule" id="MF_01274"/>
    </source>
</evidence>
<evidence type="ECO:0000256" key="6">
    <source>
        <dbReference type="ARBA" id="ARBA00012102"/>
    </source>
</evidence>
<dbReference type="GO" id="GO:0004594">
    <property type="term" value="F:pantothenate kinase activity"/>
    <property type="evidence" value="ECO:0007669"/>
    <property type="project" value="UniProtKB-UniRule"/>
</dbReference>
<keyword evidence="18" id="KW-1185">Reference proteome</keyword>
<keyword evidence="11 16" id="KW-0067">ATP-binding</keyword>
<dbReference type="InterPro" id="IPR043129">
    <property type="entry name" value="ATPase_NBD"/>
</dbReference>
<keyword evidence="9 16" id="KW-0547">Nucleotide-binding</keyword>
<dbReference type="Pfam" id="PF03309">
    <property type="entry name" value="Pan_kinase"/>
    <property type="match status" value="1"/>
</dbReference>
<evidence type="ECO:0000256" key="3">
    <source>
        <dbReference type="ARBA" id="ARBA00004496"/>
    </source>
</evidence>
<comment type="subcellular location">
    <subcellularLocation>
        <location evidence="3 16">Cytoplasm</location>
    </subcellularLocation>
</comment>
<comment type="function">
    <text evidence="16">Catalyzes the phosphorylation of pantothenate (Pan), the first step in CoA biosynthesis.</text>
</comment>
<dbReference type="RefSeq" id="WP_163299577.1">
    <property type="nucleotide sequence ID" value="NZ_JAAGRR010000165.1"/>
</dbReference>
<evidence type="ECO:0000256" key="14">
    <source>
        <dbReference type="ARBA" id="ARBA00038036"/>
    </source>
</evidence>
<keyword evidence="16" id="KW-0479">Metal-binding</keyword>
<proteinExistence type="inferred from homology"/>
<evidence type="ECO:0000313" key="17">
    <source>
        <dbReference type="EMBL" id="NDY43408.1"/>
    </source>
</evidence>
<comment type="caution">
    <text evidence="17">The sequence shown here is derived from an EMBL/GenBank/DDBJ whole genome shotgun (WGS) entry which is preliminary data.</text>
</comment>
<reference evidence="17 18" key="1">
    <citation type="submission" date="2020-02" db="EMBL/GenBank/DDBJ databases">
        <title>Comparative genomics of sulfur disproportionating microorganisms.</title>
        <authorList>
            <person name="Ward L.M."/>
            <person name="Bertran E."/>
            <person name="Johnston D.T."/>
        </authorList>
    </citation>
    <scope>NUCLEOTIDE SEQUENCE [LARGE SCALE GENOMIC DNA]</scope>
    <source>
        <strain evidence="17 18">DSM 100025</strain>
    </source>
</reference>
<gene>
    <name evidence="16" type="primary">coaX</name>
    <name evidence="17" type="ORF">G3N55_11220</name>
</gene>
<evidence type="ECO:0000256" key="9">
    <source>
        <dbReference type="ARBA" id="ARBA00022741"/>
    </source>
</evidence>
<dbReference type="PANTHER" id="PTHR34265:SF1">
    <property type="entry name" value="TYPE III PANTOTHENATE KINASE"/>
    <property type="match status" value="1"/>
</dbReference>
<dbReference type="GO" id="GO:0015937">
    <property type="term" value="P:coenzyme A biosynthetic process"/>
    <property type="evidence" value="ECO:0007669"/>
    <property type="project" value="UniProtKB-UniRule"/>
</dbReference>
<dbReference type="GO" id="GO:0005524">
    <property type="term" value="F:ATP binding"/>
    <property type="evidence" value="ECO:0007669"/>
    <property type="project" value="UniProtKB-UniRule"/>
</dbReference>
<dbReference type="UniPathway" id="UPA00241">
    <property type="reaction ID" value="UER00352"/>
</dbReference>
<dbReference type="NCBIfam" id="NF009855">
    <property type="entry name" value="PRK13321.1"/>
    <property type="match status" value="1"/>
</dbReference>
<evidence type="ECO:0000256" key="8">
    <source>
        <dbReference type="ARBA" id="ARBA00022679"/>
    </source>
</evidence>
<feature type="binding site" evidence="16">
    <location>
        <position position="137"/>
    </location>
    <ligand>
        <name>K(+)</name>
        <dbReference type="ChEBI" id="CHEBI:29103"/>
    </ligand>
</feature>
<protein>
    <recommendedName>
        <fullName evidence="15 16">Type III pantothenate kinase</fullName>
        <ecNumber evidence="6 16">2.7.1.33</ecNumber>
    </recommendedName>
    <alternativeName>
        <fullName evidence="16">PanK-III</fullName>
    </alternativeName>
    <alternativeName>
        <fullName evidence="16">Pantothenic acid kinase</fullName>
    </alternativeName>
</protein>
<dbReference type="GO" id="GO:0046872">
    <property type="term" value="F:metal ion binding"/>
    <property type="evidence" value="ECO:0007669"/>
    <property type="project" value="UniProtKB-KW"/>
</dbReference>
<keyword evidence="10 16" id="KW-0418">Kinase</keyword>
<comment type="similarity">
    <text evidence="14 16">Belongs to the type III pantothenate kinase family.</text>
</comment>
<accession>A0A6N9TQR7</accession>
<organism evidence="17 18">
    <name type="scientific">Dissulfurirhabdus thermomarina</name>
    <dbReference type="NCBI Taxonomy" id="1765737"/>
    <lineage>
        <taxon>Bacteria</taxon>
        <taxon>Deltaproteobacteria</taxon>
        <taxon>Dissulfurirhabdaceae</taxon>
        <taxon>Dissulfurirhabdus</taxon>
    </lineage>
</organism>
<evidence type="ECO:0000256" key="10">
    <source>
        <dbReference type="ARBA" id="ARBA00022777"/>
    </source>
</evidence>
<comment type="catalytic activity">
    <reaction evidence="1 16">
        <text>(R)-pantothenate + ATP = (R)-4'-phosphopantothenate + ADP + H(+)</text>
        <dbReference type="Rhea" id="RHEA:16373"/>
        <dbReference type="ChEBI" id="CHEBI:10986"/>
        <dbReference type="ChEBI" id="CHEBI:15378"/>
        <dbReference type="ChEBI" id="CHEBI:29032"/>
        <dbReference type="ChEBI" id="CHEBI:30616"/>
        <dbReference type="ChEBI" id="CHEBI:456216"/>
        <dbReference type="EC" id="2.7.1.33"/>
    </reaction>
</comment>